<sequence length="499" mass="54876">MTAQERQLFPGNEDAKPTEDVARDLLIGNSSRRVILGIVALAAYWAWIFSIFHANVLNPFSTPDFSTYLLLCVVVAGSSALSMIVFALLGWYLQRLVDRGWFAVGVALLSILAEVPAFLGQVGGELDFMQAGALFALGGFASSFVYLKTGPFFVWLRRAKLMRSIALAFLLASLLYVLPLFMNPVVGIVMIASFPVVSVACSHLANKGIGPKRLEAATSYRAYLKAVLERFREFVPTLPRTLLYALAFGVTSYAVLNLAVENGLVAVIAASIAVSSLAFAVYVLSKKVEADSDLYRMLLLPLIALAVLPFPYVPELLKIFFLALVIFGFTCFDAITWGDLADEISDRQLPIYVSYAPPTIGNFVGIFIGWSVGALLYAELGSAGFDTGFSIFSIIIVIALVVLLVWDLVKSRKEESGEPQADAFLDKWKAACEEIAEAHELTNQETRIHTMLARGRNQHYIAEELVISPHTIKTHTYHIYKKLGVHSQQELIDMVEAKL</sequence>
<evidence type="ECO:0000256" key="4">
    <source>
        <dbReference type="SAM" id="Phobius"/>
    </source>
</evidence>
<dbReference type="InterPro" id="IPR000792">
    <property type="entry name" value="Tscrpt_reg_LuxR_C"/>
</dbReference>
<feature type="transmembrane region" description="Helical" evidence="4">
    <location>
        <begin position="34"/>
        <end position="56"/>
    </location>
</feature>
<evidence type="ECO:0000313" key="7">
    <source>
        <dbReference type="Proteomes" id="UP000587396"/>
    </source>
</evidence>
<keyword evidence="7" id="KW-1185">Reference proteome</keyword>
<feature type="transmembrane region" description="Helical" evidence="4">
    <location>
        <begin position="389"/>
        <end position="409"/>
    </location>
</feature>
<name>A0A842JFR1_9ACTN</name>
<proteinExistence type="predicted"/>
<feature type="transmembrane region" description="Helical" evidence="4">
    <location>
        <begin position="319"/>
        <end position="340"/>
    </location>
</feature>
<keyword evidence="4" id="KW-1133">Transmembrane helix</keyword>
<comment type="caution">
    <text evidence="6">The sequence shown here is derived from an EMBL/GenBank/DDBJ whole genome shotgun (WGS) entry which is preliminary data.</text>
</comment>
<protein>
    <submittedName>
        <fullName evidence="6">Helix-turn-helix transcriptional regulator</fullName>
    </submittedName>
</protein>
<dbReference type="CDD" id="cd06170">
    <property type="entry name" value="LuxR_C_like"/>
    <property type="match status" value="1"/>
</dbReference>
<dbReference type="SUPFAM" id="SSF46894">
    <property type="entry name" value="C-terminal effector domain of the bipartite response regulators"/>
    <property type="match status" value="1"/>
</dbReference>
<dbReference type="Gene3D" id="1.10.10.10">
    <property type="entry name" value="Winged helix-like DNA-binding domain superfamily/Winged helix DNA-binding domain"/>
    <property type="match status" value="1"/>
</dbReference>
<dbReference type="RefSeq" id="WP_185904605.1">
    <property type="nucleotide sequence ID" value="NZ_JACMSE010000002.1"/>
</dbReference>
<keyword evidence="1" id="KW-0805">Transcription regulation</keyword>
<evidence type="ECO:0000256" key="3">
    <source>
        <dbReference type="ARBA" id="ARBA00023163"/>
    </source>
</evidence>
<gene>
    <name evidence="6" type="ORF">H7313_04790</name>
</gene>
<keyword evidence="4" id="KW-0472">Membrane</keyword>
<dbReference type="Pfam" id="PF00196">
    <property type="entry name" value="GerE"/>
    <property type="match status" value="1"/>
</dbReference>
<feature type="transmembrane region" description="Helical" evidence="4">
    <location>
        <begin position="131"/>
        <end position="149"/>
    </location>
</feature>
<keyword evidence="3" id="KW-0804">Transcription</keyword>
<dbReference type="GO" id="GO:0006355">
    <property type="term" value="P:regulation of DNA-templated transcription"/>
    <property type="evidence" value="ECO:0007669"/>
    <property type="project" value="InterPro"/>
</dbReference>
<dbReference type="EMBL" id="JACMSE010000002">
    <property type="protein sequence ID" value="MBC2888665.1"/>
    <property type="molecule type" value="Genomic_DNA"/>
</dbReference>
<dbReference type="InterPro" id="IPR016032">
    <property type="entry name" value="Sig_transdc_resp-reg_C-effctor"/>
</dbReference>
<feature type="transmembrane region" description="Helical" evidence="4">
    <location>
        <begin position="100"/>
        <end position="119"/>
    </location>
</feature>
<keyword evidence="4" id="KW-0812">Transmembrane</keyword>
<reference evidence="6 7" key="1">
    <citation type="submission" date="2020-08" db="EMBL/GenBank/DDBJ databases">
        <authorList>
            <person name="Liu C."/>
            <person name="Sun Q."/>
        </authorList>
    </citation>
    <scope>NUCLEOTIDE SEQUENCE [LARGE SCALE GENOMIC DNA]</scope>
    <source>
        <strain evidence="6 7">N22</strain>
    </source>
</reference>
<evidence type="ECO:0000256" key="2">
    <source>
        <dbReference type="ARBA" id="ARBA00023125"/>
    </source>
</evidence>
<dbReference type="PANTHER" id="PTHR44688">
    <property type="entry name" value="DNA-BINDING TRANSCRIPTIONAL ACTIVATOR DEVR_DOSR"/>
    <property type="match status" value="1"/>
</dbReference>
<dbReference type="AlphaFoldDB" id="A0A842JFR1"/>
<feature type="transmembrane region" description="Helical" evidence="4">
    <location>
        <begin position="266"/>
        <end position="285"/>
    </location>
</feature>
<evidence type="ECO:0000256" key="1">
    <source>
        <dbReference type="ARBA" id="ARBA00023015"/>
    </source>
</evidence>
<dbReference type="PRINTS" id="PR00038">
    <property type="entry name" value="HTHLUXR"/>
</dbReference>
<feature type="transmembrane region" description="Helical" evidence="4">
    <location>
        <begin position="68"/>
        <end position="93"/>
    </location>
</feature>
<evidence type="ECO:0000313" key="6">
    <source>
        <dbReference type="EMBL" id="MBC2888665.1"/>
    </source>
</evidence>
<feature type="domain" description="HTH luxR-type" evidence="5">
    <location>
        <begin position="434"/>
        <end position="499"/>
    </location>
</feature>
<dbReference type="PANTHER" id="PTHR44688:SF16">
    <property type="entry name" value="DNA-BINDING TRANSCRIPTIONAL ACTIVATOR DEVR_DOSR"/>
    <property type="match status" value="1"/>
</dbReference>
<dbReference type="Proteomes" id="UP000587396">
    <property type="component" value="Unassembled WGS sequence"/>
</dbReference>
<dbReference type="SMART" id="SM00421">
    <property type="entry name" value="HTH_LUXR"/>
    <property type="match status" value="1"/>
</dbReference>
<feature type="transmembrane region" description="Helical" evidence="4">
    <location>
        <begin position="297"/>
        <end position="313"/>
    </location>
</feature>
<dbReference type="PROSITE" id="PS50043">
    <property type="entry name" value="HTH_LUXR_2"/>
    <property type="match status" value="1"/>
</dbReference>
<dbReference type="GO" id="GO:0003677">
    <property type="term" value="F:DNA binding"/>
    <property type="evidence" value="ECO:0007669"/>
    <property type="project" value="UniProtKB-KW"/>
</dbReference>
<evidence type="ECO:0000259" key="5">
    <source>
        <dbReference type="PROSITE" id="PS50043"/>
    </source>
</evidence>
<organism evidence="6 7">
    <name type="scientific">Gordonibacter massiliensis</name>
    <name type="common">ex Traore et al. 2017</name>
    <dbReference type="NCBI Taxonomy" id="1841863"/>
    <lineage>
        <taxon>Bacteria</taxon>
        <taxon>Bacillati</taxon>
        <taxon>Actinomycetota</taxon>
        <taxon>Coriobacteriia</taxon>
        <taxon>Eggerthellales</taxon>
        <taxon>Eggerthellaceae</taxon>
        <taxon>Gordonibacter</taxon>
    </lineage>
</organism>
<dbReference type="InterPro" id="IPR036388">
    <property type="entry name" value="WH-like_DNA-bd_sf"/>
</dbReference>
<accession>A0A842JFR1</accession>
<feature type="transmembrane region" description="Helical" evidence="4">
    <location>
        <begin position="352"/>
        <end position="377"/>
    </location>
</feature>
<keyword evidence="2" id="KW-0238">DNA-binding</keyword>